<protein>
    <submittedName>
        <fullName evidence="3">6396_t:CDS:1</fullName>
    </submittedName>
</protein>
<feature type="transmembrane region" description="Helical" evidence="1">
    <location>
        <begin position="103"/>
        <end position="122"/>
    </location>
</feature>
<feature type="chain" id="PRO_5040376584" evidence="2">
    <location>
        <begin position="16"/>
        <end position="283"/>
    </location>
</feature>
<name>A0A9N9J8Q5_9GLOM</name>
<feature type="non-terminal residue" evidence="3">
    <location>
        <position position="283"/>
    </location>
</feature>
<reference evidence="3" key="1">
    <citation type="submission" date="2021-06" db="EMBL/GenBank/DDBJ databases">
        <authorList>
            <person name="Kallberg Y."/>
            <person name="Tangrot J."/>
            <person name="Rosling A."/>
        </authorList>
    </citation>
    <scope>NUCLEOTIDE SEQUENCE</scope>
    <source>
        <strain evidence="3">FL966</strain>
    </source>
</reference>
<feature type="transmembrane region" description="Helical" evidence="1">
    <location>
        <begin position="174"/>
        <end position="196"/>
    </location>
</feature>
<dbReference type="AlphaFoldDB" id="A0A9N9J8Q5"/>
<feature type="transmembrane region" description="Helical" evidence="1">
    <location>
        <begin position="239"/>
        <end position="259"/>
    </location>
</feature>
<keyword evidence="1" id="KW-1133">Transmembrane helix</keyword>
<feature type="transmembrane region" description="Helical" evidence="1">
    <location>
        <begin position="208"/>
        <end position="227"/>
    </location>
</feature>
<keyword evidence="2" id="KW-0732">Signal</keyword>
<feature type="transmembrane region" description="Helical" evidence="1">
    <location>
        <begin position="63"/>
        <end position="83"/>
    </location>
</feature>
<evidence type="ECO:0000313" key="3">
    <source>
        <dbReference type="EMBL" id="CAG8767597.1"/>
    </source>
</evidence>
<keyword evidence="1" id="KW-0472">Membrane</keyword>
<evidence type="ECO:0000313" key="4">
    <source>
        <dbReference type="Proteomes" id="UP000789759"/>
    </source>
</evidence>
<keyword evidence="1" id="KW-0812">Transmembrane</keyword>
<keyword evidence="4" id="KW-1185">Reference proteome</keyword>
<evidence type="ECO:0000256" key="2">
    <source>
        <dbReference type="SAM" id="SignalP"/>
    </source>
</evidence>
<dbReference type="EMBL" id="CAJVQA010021183">
    <property type="protein sequence ID" value="CAG8767597.1"/>
    <property type="molecule type" value="Genomic_DNA"/>
</dbReference>
<accession>A0A9N9J8Q5</accession>
<feature type="signal peptide" evidence="2">
    <location>
        <begin position="1"/>
        <end position="15"/>
    </location>
</feature>
<organism evidence="3 4">
    <name type="scientific">Cetraspora pellucida</name>
    <dbReference type="NCBI Taxonomy" id="1433469"/>
    <lineage>
        <taxon>Eukaryota</taxon>
        <taxon>Fungi</taxon>
        <taxon>Fungi incertae sedis</taxon>
        <taxon>Mucoromycota</taxon>
        <taxon>Glomeromycotina</taxon>
        <taxon>Glomeromycetes</taxon>
        <taxon>Diversisporales</taxon>
        <taxon>Gigasporaceae</taxon>
        <taxon>Cetraspora</taxon>
    </lineage>
</organism>
<comment type="caution">
    <text evidence="3">The sequence shown here is derived from an EMBL/GenBank/DDBJ whole genome shotgun (WGS) entry which is preliminary data.</text>
</comment>
<dbReference type="Proteomes" id="UP000789759">
    <property type="component" value="Unassembled WGS sequence"/>
</dbReference>
<evidence type="ECO:0000256" key="1">
    <source>
        <dbReference type="SAM" id="Phobius"/>
    </source>
</evidence>
<sequence>MKYIALLFFISKSAATTLCGTIVHSVATVAFGNYLSASTGLLLTFFRNPDKDDKTFSAQLRRYIIFTATVQLLSVLCLMTYMTTRFFQLNSETLPDLLRKDSVFMYSICAASSLTTFVKIIYVTSHSKNYLEDFFDPYSKKNVAPALNSYALNRPMIPQENEKHTHLEMLANPLTIIQIIFYIMIYFGQMVFQIYMRIKFPAPGYMNTFQIISILSMLSAIPLFLIVKHCTRSQKFLYVFIYPFVFQIYLHAGYISFYLYCDEGYLSSTLLFVSNFALSNVLR</sequence>
<gene>
    <name evidence="3" type="ORF">CPELLU_LOCUS15675</name>
</gene>
<proteinExistence type="predicted"/>
<feature type="transmembrane region" description="Helical" evidence="1">
    <location>
        <begin position="25"/>
        <end position="43"/>
    </location>
</feature>
<dbReference type="OrthoDB" id="5971719at2759"/>